<feature type="transmembrane region" description="Helical" evidence="2">
    <location>
        <begin position="102"/>
        <end position="132"/>
    </location>
</feature>
<evidence type="ECO:0000259" key="3">
    <source>
        <dbReference type="Pfam" id="PF10110"/>
    </source>
</evidence>
<dbReference type="PANTHER" id="PTHR33133:SF1">
    <property type="entry name" value="EXPRESSED PROTEIN-RELATED"/>
    <property type="match status" value="1"/>
</dbReference>
<feature type="transmembrane region" description="Helical" evidence="2">
    <location>
        <begin position="333"/>
        <end position="362"/>
    </location>
</feature>
<proteinExistence type="predicted"/>
<feature type="compositionally biased region" description="Low complexity" evidence="1">
    <location>
        <begin position="45"/>
        <end position="61"/>
    </location>
</feature>
<feature type="transmembrane region" description="Helical" evidence="2">
    <location>
        <begin position="196"/>
        <end position="226"/>
    </location>
</feature>
<feature type="compositionally biased region" description="Gly residues" evidence="1">
    <location>
        <begin position="450"/>
        <end position="459"/>
    </location>
</feature>
<evidence type="ECO:0000256" key="2">
    <source>
        <dbReference type="SAM" id="Phobius"/>
    </source>
</evidence>
<protein>
    <recommendedName>
        <fullName evidence="3">Glycerophosphoryl diester phosphodiesterase membrane domain-containing protein</fullName>
    </recommendedName>
</protein>
<keyword evidence="2" id="KW-1133">Transmembrane helix</keyword>
<dbReference type="EMBL" id="BAAAVI010000051">
    <property type="protein sequence ID" value="GAA2893441.1"/>
    <property type="molecule type" value="Genomic_DNA"/>
</dbReference>
<gene>
    <name evidence="4" type="ORF">GCM10010517_57960</name>
</gene>
<dbReference type="RefSeq" id="WP_344978211.1">
    <property type="nucleotide sequence ID" value="NZ_BAAAVI010000051.1"/>
</dbReference>
<keyword evidence="5" id="KW-1185">Reference proteome</keyword>
<feature type="transmembrane region" description="Helical" evidence="2">
    <location>
        <begin position="238"/>
        <end position="268"/>
    </location>
</feature>
<feature type="region of interest" description="Disordered" evidence="1">
    <location>
        <begin position="1"/>
        <end position="67"/>
    </location>
</feature>
<evidence type="ECO:0000313" key="4">
    <source>
        <dbReference type="EMBL" id="GAA2893441.1"/>
    </source>
</evidence>
<evidence type="ECO:0000256" key="1">
    <source>
        <dbReference type="SAM" id="MobiDB-lite"/>
    </source>
</evidence>
<sequence>MSDGHGSAPGTPPGWASNQPPPYGGDPGSPWTTPGSAPGAPPPHTGHGPYGQAPPYQQGPYGAPPYGAPPAMRPGIIPLRPLGLGDILDGAIKLIRSNPRSVLGLSAIAAVVSAVPLAIAQAFALSSVAPALDDPATAEVSGADLLASYSSLLLSSVVEFVAVVVLSGVLTRILGRAVFGGRMTAGEAWRLTRGRVPALFGVVIIEMMVLLAPLVLIYVLFAALAASGALTGAGAGGAVLLILAAIPGFLVYVAFFATKLALAAPVAVLERRGVIDSLRRSWHLVKGAFWRTLGILILTQILAGLIALALSLPFSMGVSLISVLSESSTGSQIVAAVLIAVGGTISAMITYPFQAAVSGLLYADRRMRAEAFDLVLQTAAIEQQRQGWVHASADDLWDPSVTPVQPGYGQPGQGPAGYGQPGYGQPGYGPPGYGQPGQGPAGYGQDHGQPGPGERGQPGQGAPWSQP</sequence>
<feature type="region of interest" description="Disordered" evidence="1">
    <location>
        <begin position="399"/>
        <end position="467"/>
    </location>
</feature>
<evidence type="ECO:0000313" key="5">
    <source>
        <dbReference type="Proteomes" id="UP001500831"/>
    </source>
</evidence>
<organism evidence="4 5">
    <name type="scientific">Streptosporangium fragile</name>
    <dbReference type="NCBI Taxonomy" id="46186"/>
    <lineage>
        <taxon>Bacteria</taxon>
        <taxon>Bacillati</taxon>
        <taxon>Actinomycetota</taxon>
        <taxon>Actinomycetes</taxon>
        <taxon>Streptosporangiales</taxon>
        <taxon>Streptosporangiaceae</taxon>
        <taxon>Streptosporangium</taxon>
    </lineage>
</organism>
<feature type="compositionally biased region" description="Gly residues" evidence="1">
    <location>
        <begin position="409"/>
        <end position="442"/>
    </location>
</feature>
<dbReference type="Pfam" id="PF10110">
    <property type="entry name" value="GPDPase_memb"/>
    <property type="match status" value="1"/>
</dbReference>
<dbReference type="InterPro" id="IPR018476">
    <property type="entry name" value="GlyceroP-diester-Pdiesterase_M"/>
</dbReference>
<name>A0ABP6IKL0_9ACTN</name>
<accession>A0ABP6IKL0</accession>
<keyword evidence="2" id="KW-0472">Membrane</keyword>
<feature type="transmembrane region" description="Helical" evidence="2">
    <location>
        <begin position="152"/>
        <end position="175"/>
    </location>
</feature>
<reference evidence="5" key="1">
    <citation type="journal article" date="2019" name="Int. J. Syst. Evol. Microbiol.">
        <title>The Global Catalogue of Microorganisms (GCM) 10K type strain sequencing project: providing services to taxonomists for standard genome sequencing and annotation.</title>
        <authorList>
            <consortium name="The Broad Institute Genomics Platform"/>
            <consortium name="The Broad Institute Genome Sequencing Center for Infectious Disease"/>
            <person name="Wu L."/>
            <person name="Ma J."/>
        </authorList>
    </citation>
    <scope>NUCLEOTIDE SEQUENCE [LARGE SCALE GENOMIC DNA]</scope>
    <source>
        <strain evidence="5">JCM 6242</strain>
    </source>
</reference>
<feature type="transmembrane region" description="Helical" evidence="2">
    <location>
        <begin position="289"/>
        <end position="313"/>
    </location>
</feature>
<keyword evidence="2" id="KW-0812">Transmembrane</keyword>
<feature type="domain" description="Glycerophosphoryl diester phosphodiesterase membrane" evidence="3">
    <location>
        <begin position="249"/>
        <end position="350"/>
    </location>
</feature>
<comment type="caution">
    <text evidence="4">The sequence shown here is derived from an EMBL/GenBank/DDBJ whole genome shotgun (WGS) entry which is preliminary data.</text>
</comment>
<dbReference type="Proteomes" id="UP001500831">
    <property type="component" value="Unassembled WGS sequence"/>
</dbReference>
<dbReference type="PANTHER" id="PTHR33133">
    <property type="entry name" value="OS08G0107100 PROTEIN-RELATED"/>
    <property type="match status" value="1"/>
</dbReference>